<sequence>MSRVTPQSTDQETPLAAQSTETLLAALRLQQEWGAEALIEDQPWAVVSAKAPPVQSLRAARTPASARTPAPVSPQPSQKISAPKDLEEAGEADVLGAGSFEELAARSRQVAGLSLARTAMHHLHPVQVPQAPFMLIGEVPNADEDRSGQLFAGEAGILLRQVLASIGLSAGQLSMAPAIPWRPPGGRPLSAGERQAALPILQRSIALCRPAFLVTMGATPAAMLLGTEKRLAQLRGQWVEVTVPGLDTPLPLLPTLHPLQLAGGPAPRKALWKDMLALRRKLAGG</sequence>
<dbReference type="CDD" id="cd10030">
    <property type="entry name" value="UDG-F4_TTUDGA_SPO1dp_like"/>
    <property type="match status" value="1"/>
</dbReference>
<keyword evidence="7" id="KW-0234">DNA repair</keyword>
<comment type="caution">
    <text evidence="10">The sequence shown here is derived from an EMBL/GenBank/DDBJ whole genome shotgun (WGS) entry which is preliminary data.</text>
</comment>
<keyword evidence="1" id="KW-0004">4Fe-4S</keyword>
<evidence type="ECO:0000313" key="11">
    <source>
        <dbReference type="Proteomes" id="UP000315037"/>
    </source>
</evidence>
<keyword evidence="2" id="KW-0479">Metal-binding</keyword>
<evidence type="ECO:0000256" key="5">
    <source>
        <dbReference type="ARBA" id="ARBA00023004"/>
    </source>
</evidence>
<dbReference type="Proteomes" id="UP000315037">
    <property type="component" value="Unassembled WGS sequence"/>
</dbReference>
<evidence type="ECO:0000256" key="4">
    <source>
        <dbReference type="ARBA" id="ARBA00022801"/>
    </source>
</evidence>
<protein>
    <submittedName>
        <fullName evidence="10">Uracil-DNA glycosylase</fullName>
    </submittedName>
</protein>
<keyword evidence="3" id="KW-0227">DNA damage</keyword>
<reference evidence="10 11" key="1">
    <citation type="submission" date="2019-03" db="EMBL/GenBank/DDBJ databases">
        <title>The complete genome sequence of Neokomagataea sp. Jb2 NBRC113641.</title>
        <authorList>
            <person name="Chua K.-O."/>
            <person name="Chan K.-G."/>
            <person name="See-Too W.-S."/>
        </authorList>
    </citation>
    <scope>NUCLEOTIDE SEQUENCE [LARGE SCALE GENOMIC DNA]</scope>
    <source>
        <strain evidence="10 11">Jb2</strain>
    </source>
</reference>
<dbReference type="InterPro" id="IPR036895">
    <property type="entry name" value="Uracil-DNA_glycosylase-like_sf"/>
</dbReference>
<dbReference type="PANTHER" id="PTHR33693:SF1">
    <property type="entry name" value="TYPE-4 URACIL-DNA GLYCOSYLASE"/>
    <property type="match status" value="1"/>
</dbReference>
<name>A0A506URK6_9PROT</name>
<evidence type="ECO:0000256" key="3">
    <source>
        <dbReference type="ARBA" id="ARBA00022763"/>
    </source>
</evidence>
<dbReference type="SUPFAM" id="SSF52141">
    <property type="entry name" value="Uracil-DNA glycosylase-like"/>
    <property type="match status" value="1"/>
</dbReference>
<evidence type="ECO:0000256" key="6">
    <source>
        <dbReference type="ARBA" id="ARBA00023014"/>
    </source>
</evidence>
<dbReference type="SMART" id="SM00987">
    <property type="entry name" value="UreE_C"/>
    <property type="match status" value="1"/>
</dbReference>
<dbReference type="InterPro" id="IPR005122">
    <property type="entry name" value="Uracil-DNA_glycosylase-like"/>
</dbReference>
<dbReference type="Pfam" id="PF03167">
    <property type="entry name" value="UDG"/>
    <property type="match status" value="1"/>
</dbReference>
<evidence type="ECO:0000259" key="9">
    <source>
        <dbReference type="SMART" id="SM00986"/>
    </source>
</evidence>
<keyword evidence="11" id="KW-1185">Reference proteome</keyword>
<dbReference type="RefSeq" id="WP_165600346.1">
    <property type="nucleotide sequence ID" value="NZ_SORZ01000001.1"/>
</dbReference>
<organism evidence="10 11">
    <name type="scientific">Oecophyllibacter saccharovorans</name>
    <dbReference type="NCBI Taxonomy" id="2558360"/>
    <lineage>
        <taxon>Bacteria</taxon>
        <taxon>Pseudomonadati</taxon>
        <taxon>Pseudomonadota</taxon>
        <taxon>Alphaproteobacteria</taxon>
        <taxon>Acetobacterales</taxon>
        <taxon>Acetobacteraceae</taxon>
        <taxon>Oecophyllibacter</taxon>
    </lineage>
</organism>
<feature type="region of interest" description="Disordered" evidence="8">
    <location>
        <begin position="50"/>
        <end position="86"/>
    </location>
</feature>
<accession>A0A506URK6</accession>
<dbReference type="SMART" id="SM00986">
    <property type="entry name" value="UDG"/>
    <property type="match status" value="1"/>
</dbReference>
<evidence type="ECO:0000313" key="10">
    <source>
        <dbReference type="EMBL" id="TPW35981.1"/>
    </source>
</evidence>
<dbReference type="GO" id="GO:0046872">
    <property type="term" value="F:metal ion binding"/>
    <property type="evidence" value="ECO:0007669"/>
    <property type="project" value="UniProtKB-KW"/>
</dbReference>
<feature type="compositionally biased region" description="Low complexity" evidence="8">
    <location>
        <begin position="58"/>
        <end position="70"/>
    </location>
</feature>
<dbReference type="GO" id="GO:0051539">
    <property type="term" value="F:4 iron, 4 sulfur cluster binding"/>
    <property type="evidence" value="ECO:0007669"/>
    <property type="project" value="UniProtKB-KW"/>
</dbReference>
<keyword evidence="4" id="KW-0378">Hydrolase</keyword>
<proteinExistence type="predicted"/>
<dbReference type="InterPro" id="IPR051536">
    <property type="entry name" value="UDG_Type-4/5"/>
</dbReference>
<gene>
    <name evidence="10" type="ORF">E3202_03445</name>
</gene>
<keyword evidence="5" id="KW-0408">Iron</keyword>
<evidence type="ECO:0000256" key="7">
    <source>
        <dbReference type="ARBA" id="ARBA00023204"/>
    </source>
</evidence>
<dbReference type="GO" id="GO:0006281">
    <property type="term" value="P:DNA repair"/>
    <property type="evidence" value="ECO:0007669"/>
    <property type="project" value="UniProtKB-KW"/>
</dbReference>
<dbReference type="PANTHER" id="PTHR33693">
    <property type="entry name" value="TYPE-5 URACIL-DNA GLYCOSYLASE"/>
    <property type="match status" value="1"/>
</dbReference>
<evidence type="ECO:0000256" key="8">
    <source>
        <dbReference type="SAM" id="MobiDB-lite"/>
    </source>
</evidence>
<keyword evidence="6" id="KW-0411">Iron-sulfur</keyword>
<dbReference type="GO" id="GO:0097506">
    <property type="term" value="F:deaminated base DNA N-glycosylase activity"/>
    <property type="evidence" value="ECO:0007669"/>
    <property type="project" value="UniProtKB-ARBA"/>
</dbReference>
<dbReference type="EMBL" id="SORZ01000001">
    <property type="protein sequence ID" value="TPW35981.1"/>
    <property type="molecule type" value="Genomic_DNA"/>
</dbReference>
<evidence type="ECO:0000256" key="2">
    <source>
        <dbReference type="ARBA" id="ARBA00022723"/>
    </source>
</evidence>
<dbReference type="AlphaFoldDB" id="A0A506URK6"/>
<feature type="domain" description="Uracil-DNA glycosylase-like" evidence="9">
    <location>
        <begin position="124"/>
        <end position="276"/>
    </location>
</feature>
<dbReference type="Gene3D" id="3.40.470.10">
    <property type="entry name" value="Uracil-DNA glycosylase-like domain"/>
    <property type="match status" value="1"/>
</dbReference>
<evidence type="ECO:0000256" key="1">
    <source>
        <dbReference type="ARBA" id="ARBA00022485"/>
    </source>
</evidence>